<dbReference type="PANTHER" id="PTHR22749:SF6">
    <property type="entry name" value="RIBOFLAVIN KINASE"/>
    <property type="match status" value="1"/>
</dbReference>
<evidence type="ECO:0000313" key="13">
    <source>
        <dbReference type="EMBL" id="KAK7204041.1"/>
    </source>
</evidence>
<dbReference type="InterPro" id="IPR015865">
    <property type="entry name" value="Riboflavin_kinase_bac/euk"/>
</dbReference>
<keyword evidence="14" id="KW-1185">Reference proteome</keyword>
<keyword evidence="10" id="KW-0067">ATP-binding</keyword>
<dbReference type="EC" id="2.7.1.26" evidence="4"/>
<evidence type="ECO:0000256" key="7">
    <source>
        <dbReference type="ARBA" id="ARBA00022643"/>
    </source>
</evidence>
<dbReference type="Pfam" id="PF01687">
    <property type="entry name" value="Flavokinase"/>
    <property type="match status" value="1"/>
</dbReference>
<dbReference type="InterPro" id="IPR023465">
    <property type="entry name" value="Riboflavin_kinase_dom_sf"/>
</dbReference>
<keyword evidence="7" id="KW-0288">FMN</keyword>
<proteinExistence type="inferred from homology"/>
<dbReference type="SUPFAM" id="SSF82114">
    <property type="entry name" value="Riboflavin kinase-like"/>
    <property type="match status" value="1"/>
</dbReference>
<dbReference type="Proteomes" id="UP001498771">
    <property type="component" value="Unassembled WGS sequence"/>
</dbReference>
<keyword evidence="9" id="KW-0547">Nucleotide-binding</keyword>
<evidence type="ECO:0000256" key="6">
    <source>
        <dbReference type="ARBA" id="ARBA00022630"/>
    </source>
</evidence>
<evidence type="ECO:0000256" key="4">
    <source>
        <dbReference type="ARBA" id="ARBA00012105"/>
    </source>
</evidence>
<comment type="function">
    <text evidence="1">Catalyzes the phosphorylation of riboflavin (vitamin B2) to form flavin mononucleotide (FMN) coenzyme.</text>
</comment>
<reference evidence="13 14" key="1">
    <citation type="submission" date="2024-03" db="EMBL/GenBank/DDBJ databases">
        <title>Genome-scale model development and genomic sequencing of the oleaginous clade Lipomyces.</title>
        <authorList>
            <consortium name="Lawrence Berkeley National Laboratory"/>
            <person name="Czajka J.J."/>
            <person name="Han Y."/>
            <person name="Kim J."/>
            <person name="Mondo S.J."/>
            <person name="Hofstad B.A."/>
            <person name="Robles A."/>
            <person name="Haridas S."/>
            <person name="Riley R."/>
            <person name="LaButti K."/>
            <person name="Pangilinan J."/>
            <person name="Andreopoulos W."/>
            <person name="Lipzen A."/>
            <person name="Yan J."/>
            <person name="Wang M."/>
            <person name="Ng V."/>
            <person name="Grigoriev I.V."/>
            <person name="Spatafora J.W."/>
            <person name="Magnuson J.K."/>
            <person name="Baker S.E."/>
            <person name="Pomraning K.R."/>
        </authorList>
    </citation>
    <scope>NUCLEOTIDE SEQUENCE [LARGE SCALE GENOMIC DNA]</scope>
    <source>
        <strain evidence="13 14">Phaff 52-87</strain>
    </source>
</reference>
<evidence type="ECO:0000256" key="5">
    <source>
        <dbReference type="ARBA" id="ARBA00017394"/>
    </source>
</evidence>
<evidence type="ECO:0000313" key="14">
    <source>
        <dbReference type="Proteomes" id="UP001498771"/>
    </source>
</evidence>
<gene>
    <name evidence="13" type="ORF">BZA70DRAFT_281371</name>
</gene>
<sequence length="216" mass="23837">MSKCAARQTITSRTSSQQQQQCIQFTGRADILSNSRGNSRVIGGFGRGSSELGIPTANIPSTALTALTQSGIPATQTGIYFGLCKVAGVYGSLERREREKEEEEGPPQSTIVPSTTEITDADATVLPMVMSLGWNPFYHNTELSAEVHVVHKFRAQFYGAKIKLAVLGYIRPESDFVSVEALVEEIMRDIEYAKEKLGEDGFREFVEDGFWSKEEE</sequence>
<evidence type="ECO:0000256" key="11">
    <source>
        <dbReference type="ARBA" id="ARBA00029960"/>
    </source>
</evidence>
<name>A0ABR1F2G8_9ASCO</name>
<evidence type="ECO:0000256" key="10">
    <source>
        <dbReference type="ARBA" id="ARBA00022840"/>
    </source>
</evidence>
<dbReference type="RefSeq" id="XP_064767074.1">
    <property type="nucleotide sequence ID" value="XM_064913108.1"/>
</dbReference>
<keyword evidence="6" id="KW-0285">Flavoprotein</keyword>
<dbReference type="InterPro" id="IPR023468">
    <property type="entry name" value="Riboflavin_kinase"/>
</dbReference>
<evidence type="ECO:0000259" key="12">
    <source>
        <dbReference type="SMART" id="SM00904"/>
    </source>
</evidence>
<accession>A0ABR1F2G8</accession>
<comment type="similarity">
    <text evidence="3">Belongs to the flavokinase family.</text>
</comment>
<comment type="pathway">
    <text evidence="2">Cofactor biosynthesis; FMN biosynthesis; FMN from riboflavin (ATP route): step 1/1.</text>
</comment>
<protein>
    <recommendedName>
        <fullName evidence="5">Riboflavin kinase</fullName>
        <ecNumber evidence="4">2.7.1.26</ecNumber>
    </recommendedName>
    <alternativeName>
        <fullName evidence="11">Flavin mononucleotide kinase 1</fullName>
    </alternativeName>
</protein>
<evidence type="ECO:0000256" key="8">
    <source>
        <dbReference type="ARBA" id="ARBA00022679"/>
    </source>
</evidence>
<feature type="domain" description="Riboflavin kinase" evidence="12">
    <location>
        <begin position="38"/>
        <end position="198"/>
    </location>
</feature>
<organism evidence="13 14">
    <name type="scientific">Myxozyma melibiosi</name>
    <dbReference type="NCBI Taxonomy" id="54550"/>
    <lineage>
        <taxon>Eukaryota</taxon>
        <taxon>Fungi</taxon>
        <taxon>Dikarya</taxon>
        <taxon>Ascomycota</taxon>
        <taxon>Saccharomycotina</taxon>
        <taxon>Lipomycetes</taxon>
        <taxon>Lipomycetales</taxon>
        <taxon>Lipomycetaceae</taxon>
        <taxon>Myxozyma</taxon>
    </lineage>
</organism>
<dbReference type="EMBL" id="JBBJBU010000009">
    <property type="protein sequence ID" value="KAK7204041.1"/>
    <property type="molecule type" value="Genomic_DNA"/>
</dbReference>
<keyword evidence="8" id="KW-0808">Transferase</keyword>
<evidence type="ECO:0000256" key="3">
    <source>
        <dbReference type="ARBA" id="ARBA00010108"/>
    </source>
</evidence>
<dbReference type="PANTHER" id="PTHR22749">
    <property type="entry name" value="RIBOFLAVIN KINASE/FMN ADENYLYLTRANSFERASE"/>
    <property type="match status" value="1"/>
</dbReference>
<dbReference type="SMART" id="SM00904">
    <property type="entry name" value="Flavokinase"/>
    <property type="match status" value="1"/>
</dbReference>
<evidence type="ECO:0000256" key="2">
    <source>
        <dbReference type="ARBA" id="ARBA00005201"/>
    </source>
</evidence>
<evidence type="ECO:0000256" key="9">
    <source>
        <dbReference type="ARBA" id="ARBA00022741"/>
    </source>
</evidence>
<comment type="caution">
    <text evidence="13">The sequence shown here is derived from an EMBL/GenBank/DDBJ whole genome shotgun (WGS) entry which is preliminary data.</text>
</comment>
<dbReference type="Gene3D" id="2.40.30.30">
    <property type="entry name" value="Riboflavin kinase-like"/>
    <property type="match status" value="1"/>
</dbReference>
<evidence type="ECO:0000256" key="1">
    <source>
        <dbReference type="ARBA" id="ARBA00003572"/>
    </source>
</evidence>
<dbReference type="GeneID" id="90038620"/>